<proteinExistence type="predicted"/>
<dbReference type="Gene3D" id="1.20.140.30">
    <property type="entry name" value="MOB kinase activator"/>
    <property type="match status" value="1"/>
</dbReference>
<dbReference type="GO" id="GO:0030295">
    <property type="term" value="F:protein kinase activator activity"/>
    <property type="evidence" value="ECO:0000318"/>
    <property type="project" value="GO_Central"/>
</dbReference>
<dbReference type="SMART" id="SM01388">
    <property type="entry name" value="Mob1_phocein"/>
    <property type="match status" value="1"/>
</dbReference>
<dbReference type="InterPro" id="IPR005301">
    <property type="entry name" value="MOB_kinase_act_fam"/>
</dbReference>
<evidence type="ECO:0000313" key="1">
    <source>
        <dbReference type="EMBL" id="EDQ92132.1"/>
    </source>
</evidence>
<dbReference type="Proteomes" id="UP000001357">
    <property type="component" value="Unassembled WGS sequence"/>
</dbReference>
<dbReference type="STRING" id="81824.A9USN4"/>
<dbReference type="EMBL" id="CH991544">
    <property type="protein sequence ID" value="EDQ92132.1"/>
    <property type="molecule type" value="Genomic_DNA"/>
</dbReference>
<sequence length="230" mass="26722">MVNPILLAHVYLSLCNTVHLPWLADFSAKKNFKEGSLRHELHKKAVATLNSGIDLRQAVKLPEGEDMNEWLAVSAVEFFNRVNLVYGAVCDFCTEESCPMMRAGPAYEYQWKDDTSAEYKRPTYVSAPKYISLLMDWIEQIISDESKFPSNPEVPFPKDFQKIIQQMFRRLFRVFAHVYYEHFNQLSEIGAEAHINTCYKHFYYFATEFNLIPTKELEPLKDLSAALCKK</sequence>
<dbReference type="GO" id="GO:0005737">
    <property type="term" value="C:cytoplasm"/>
    <property type="evidence" value="ECO:0000318"/>
    <property type="project" value="GO_Central"/>
</dbReference>
<dbReference type="eggNOG" id="KOG1903">
    <property type="taxonomic scope" value="Eukaryota"/>
</dbReference>
<dbReference type="GO" id="GO:0007165">
    <property type="term" value="P:signal transduction"/>
    <property type="evidence" value="ECO:0000318"/>
    <property type="project" value="GO_Central"/>
</dbReference>
<dbReference type="OMA" id="WIEIRIN"/>
<dbReference type="GeneID" id="5888666"/>
<dbReference type="PANTHER" id="PTHR22599">
    <property type="entry name" value="MPS ONE BINDER KINASE ACTIVATOR-LIKE MOB"/>
    <property type="match status" value="1"/>
</dbReference>
<dbReference type="KEGG" id="mbr:MONBRDRAFT_14634"/>
<accession>A9USN4</accession>
<keyword evidence="2" id="KW-1185">Reference proteome</keyword>
<dbReference type="InParanoid" id="A9USN4"/>
<protein>
    <submittedName>
        <fullName evidence="1">Uncharacterized protein</fullName>
    </submittedName>
</protein>
<dbReference type="GO" id="GO:0005634">
    <property type="term" value="C:nucleus"/>
    <property type="evidence" value="ECO:0000318"/>
    <property type="project" value="GO_Central"/>
</dbReference>
<dbReference type="Pfam" id="PF03637">
    <property type="entry name" value="Mob1_phocein"/>
    <property type="match status" value="1"/>
</dbReference>
<reference evidence="1 2" key="1">
    <citation type="journal article" date="2008" name="Nature">
        <title>The genome of the choanoflagellate Monosiga brevicollis and the origin of metazoans.</title>
        <authorList>
            <consortium name="JGI Sequencing"/>
            <person name="King N."/>
            <person name="Westbrook M.J."/>
            <person name="Young S.L."/>
            <person name="Kuo A."/>
            <person name="Abedin M."/>
            <person name="Chapman J."/>
            <person name="Fairclough S."/>
            <person name="Hellsten U."/>
            <person name="Isogai Y."/>
            <person name="Letunic I."/>
            <person name="Marr M."/>
            <person name="Pincus D."/>
            <person name="Putnam N."/>
            <person name="Rokas A."/>
            <person name="Wright K.J."/>
            <person name="Zuzow R."/>
            <person name="Dirks W."/>
            <person name="Good M."/>
            <person name="Goodstein D."/>
            <person name="Lemons D."/>
            <person name="Li W."/>
            <person name="Lyons J.B."/>
            <person name="Morris A."/>
            <person name="Nichols S."/>
            <person name="Richter D.J."/>
            <person name="Salamov A."/>
            <person name="Bork P."/>
            <person name="Lim W.A."/>
            <person name="Manning G."/>
            <person name="Miller W.T."/>
            <person name="McGinnis W."/>
            <person name="Shapiro H."/>
            <person name="Tjian R."/>
            <person name="Grigoriev I.V."/>
            <person name="Rokhsar D."/>
        </authorList>
    </citation>
    <scope>NUCLEOTIDE SEQUENCE [LARGE SCALE GENOMIC DNA]</scope>
    <source>
        <strain evidence="2">MX1 / ATCC 50154</strain>
    </source>
</reference>
<dbReference type="InterPro" id="IPR036703">
    <property type="entry name" value="MOB_kinase_act_sf"/>
</dbReference>
<organism evidence="1 2">
    <name type="scientific">Monosiga brevicollis</name>
    <name type="common">Choanoflagellate</name>
    <dbReference type="NCBI Taxonomy" id="81824"/>
    <lineage>
        <taxon>Eukaryota</taxon>
        <taxon>Choanoflagellata</taxon>
        <taxon>Craspedida</taxon>
        <taxon>Salpingoecidae</taxon>
        <taxon>Monosiga</taxon>
    </lineage>
</organism>
<evidence type="ECO:0000313" key="2">
    <source>
        <dbReference type="Proteomes" id="UP000001357"/>
    </source>
</evidence>
<dbReference type="FunCoup" id="A9USN4">
    <property type="interactions" value="1119"/>
</dbReference>
<dbReference type="RefSeq" id="XP_001743418.1">
    <property type="nucleotide sequence ID" value="XM_001743366.1"/>
</dbReference>
<dbReference type="AlphaFoldDB" id="A9USN4"/>
<dbReference type="SUPFAM" id="SSF101152">
    <property type="entry name" value="Mob1/phocein"/>
    <property type="match status" value="1"/>
</dbReference>
<gene>
    <name evidence="1" type="ORF">MONBRDRAFT_14634</name>
</gene>
<name>A9USN4_MONBE</name>